<evidence type="ECO:0000313" key="7">
    <source>
        <dbReference type="EMBL" id="ORZ02619.1"/>
    </source>
</evidence>
<dbReference type="SUPFAM" id="SSF48371">
    <property type="entry name" value="ARM repeat"/>
    <property type="match status" value="1"/>
</dbReference>
<evidence type="ECO:0000256" key="2">
    <source>
        <dbReference type="ARBA" id="ARBA00022737"/>
    </source>
</evidence>
<organism evidence="7 8">
    <name type="scientific">Syncephalastrum racemosum</name>
    <name type="common">Filamentous fungus</name>
    <dbReference type="NCBI Taxonomy" id="13706"/>
    <lineage>
        <taxon>Eukaryota</taxon>
        <taxon>Fungi</taxon>
        <taxon>Fungi incertae sedis</taxon>
        <taxon>Mucoromycota</taxon>
        <taxon>Mucoromycotina</taxon>
        <taxon>Mucoromycetes</taxon>
        <taxon>Mucorales</taxon>
        <taxon>Syncephalastraceae</taxon>
        <taxon>Syncephalastrum</taxon>
    </lineage>
</organism>
<dbReference type="AlphaFoldDB" id="A0A1X2HSU3"/>
<dbReference type="OrthoDB" id="392571at2759"/>
<sequence length="660" mass="75134">MPRQRKRGGRDQKKQNANGDFVQKDESGQEHFNDVEMADQHQGYQGNNQEFNSFNGHGQRYEIDEQTLGYFKGVENTIDDPPFETAEDMRLFVDNVYEEVLGKEAELAQSYACSLILEKLLKISDQFQLRVFADKLSGRTVEMFTNPCASHVFQTILTLGADVVEKDMTEEKSEEEVNGEQGTLPSMEELILQMVEDIKGSVGALMSERFASHPLRVLLYVLAGKRVDEEGDTKGRFRSKKSKKFKTAHDFNNKLSSRASATRKVPDSFKNALRTLTNQLALSSSETEMRTLAVHNVGNPVIQLLLELQGDDKEGEKVKTALLDRILWGIASGEETEHVQKERKSWFETLVRDKSGSHLMEVILKVAPNKVYSKIYKSHLKGKLQKYSLHPLSNFVVQSLFTNARKGKHVDAMVGEMDGLQAILKSGKFGVIRSMFEASARLDRQQETVVQWLREALGLTDEAKSRQFFAPCLMRMQTLADVETLPRDQLKNTYAFHLQGSLIAQAIMKMPEQQNTVLVSSFLAQGTELILPWCQSPVGSRAVEAIVSSDHVNGKILKKITRDFYGSYVSLAKDKFGSHVVERCWGVADIETKEKIAQELVKREYELSEDFIGKGILWTCNIDMFKRRREEWIEREKGFQRRKEMFKDILGEDAGTKRKR</sequence>
<dbReference type="GO" id="GO:0000056">
    <property type="term" value="P:ribosomal small subunit export from nucleus"/>
    <property type="evidence" value="ECO:0007669"/>
    <property type="project" value="TreeGrafter"/>
</dbReference>
<dbReference type="SMART" id="SM00025">
    <property type="entry name" value="Pumilio"/>
    <property type="match status" value="6"/>
</dbReference>
<feature type="region of interest" description="Disordered" evidence="6">
    <location>
        <begin position="1"/>
        <end position="31"/>
    </location>
</feature>
<evidence type="ECO:0000313" key="8">
    <source>
        <dbReference type="Proteomes" id="UP000242180"/>
    </source>
</evidence>
<dbReference type="GO" id="GO:0000480">
    <property type="term" value="P:endonucleolytic cleavage in 5'-ETS of tricistronic rRNA transcript (SSU-rRNA, 5.8S rRNA, LSU-rRNA)"/>
    <property type="evidence" value="ECO:0007669"/>
    <property type="project" value="TreeGrafter"/>
</dbReference>
<dbReference type="FunCoup" id="A0A1X2HSU3">
    <property type="interactions" value="530"/>
</dbReference>
<dbReference type="InterPro" id="IPR016024">
    <property type="entry name" value="ARM-type_fold"/>
</dbReference>
<evidence type="ECO:0000256" key="6">
    <source>
        <dbReference type="SAM" id="MobiDB-lite"/>
    </source>
</evidence>
<accession>A0A1X2HSU3</accession>
<dbReference type="GO" id="GO:0000447">
    <property type="term" value="P:endonucleolytic cleavage in ITS1 to separate SSU-rRNA from 5.8S rRNA and LSU-rRNA from tricistronic rRNA transcript (SSU-rRNA, 5.8S rRNA, LSU-rRNA)"/>
    <property type="evidence" value="ECO:0007669"/>
    <property type="project" value="TreeGrafter"/>
</dbReference>
<dbReference type="PANTHER" id="PTHR13102:SF0">
    <property type="entry name" value="NUCLEOLAR PROTEIN 9"/>
    <property type="match status" value="1"/>
</dbReference>
<comment type="caution">
    <text evidence="7">The sequence shown here is derived from an EMBL/GenBank/DDBJ whole genome shotgun (WGS) entry which is preliminary data.</text>
</comment>
<dbReference type="GO" id="GO:0005730">
    <property type="term" value="C:nucleolus"/>
    <property type="evidence" value="ECO:0007669"/>
    <property type="project" value="TreeGrafter"/>
</dbReference>
<dbReference type="InterPro" id="IPR011989">
    <property type="entry name" value="ARM-like"/>
</dbReference>
<protein>
    <recommendedName>
        <fullName evidence="1">Nucleolar protein 9</fullName>
    </recommendedName>
    <alternativeName>
        <fullName evidence="3 4">Pumilio domain-containing protein NOP9</fullName>
    </alternativeName>
</protein>
<keyword evidence="8" id="KW-1185">Reference proteome</keyword>
<dbReference type="Pfam" id="PF22493">
    <property type="entry name" value="PUF_NOP9"/>
    <property type="match status" value="1"/>
</dbReference>
<proteinExistence type="predicted"/>
<evidence type="ECO:0000256" key="5">
    <source>
        <dbReference type="PROSITE-ProRule" id="PRU00317"/>
    </source>
</evidence>
<feature type="repeat" description="Pumilio" evidence="5">
    <location>
        <begin position="563"/>
        <end position="598"/>
    </location>
</feature>
<evidence type="ECO:0000256" key="4">
    <source>
        <dbReference type="ARBA" id="ARBA00031929"/>
    </source>
</evidence>
<evidence type="ECO:0000256" key="1">
    <source>
        <dbReference type="ARBA" id="ARBA00016427"/>
    </source>
</evidence>
<dbReference type="GO" id="GO:0030688">
    <property type="term" value="C:preribosome, small subunit precursor"/>
    <property type="evidence" value="ECO:0007669"/>
    <property type="project" value="TreeGrafter"/>
</dbReference>
<feature type="compositionally biased region" description="Basic and acidic residues" evidence="6">
    <location>
        <begin position="22"/>
        <end position="31"/>
    </location>
</feature>
<gene>
    <name evidence="7" type="ORF">BCR43DRAFT_519911</name>
</gene>
<dbReference type="GO" id="GO:0000472">
    <property type="term" value="P:endonucleolytic cleavage to generate mature 5'-end of SSU-rRNA from (SSU-rRNA, 5.8S rRNA, LSU-rRNA)"/>
    <property type="evidence" value="ECO:0007669"/>
    <property type="project" value="TreeGrafter"/>
</dbReference>
<dbReference type="InParanoid" id="A0A1X2HSU3"/>
<keyword evidence="2" id="KW-0677">Repeat</keyword>
<dbReference type="Proteomes" id="UP000242180">
    <property type="component" value="Unassembled WGS sequence"/>
</dbReference>
<dbReference type="OMA" id="HHLVRNF"/>
<dbReference type="PROSITE" id="PS50302">
    <property type="entry name" value="PUM"/>
    <property type="match status" value="1"/>
</dbReference>
<dbReference type="GO" id="GO:0030686">
    <property type="term" value="C:90S preribosome"/>
    <property type="evidence" value="ECO:0007669"/>
    <property type="project" value="TreeGrafter"/>
</dbReference>
<dbReference type="Gene3D" id="1.25.10.10">
    <property type="entry name" value="Leucine-rich Repeat Variant"/>
    <property type="match status" value="2"/>
</dbReference>
<dbReference type="InterPro" id="IPR001313">
    <property type="entry name" value="Pumilio_RNA-bd_rpt"/>
</dbReference>
<dbReference type="EMBL" id="MCGN01000001">
    <property type="protein sequence ID" value="ORZ02619.1"/>
    <property type="molecule type" value="Genomic_DNA"/>
</dbReference>
<evidence type="ECO:0000256" key="3">
    <source>
        <dbReference type="ARBA" id="ARBA00030932"/>
    </source>
</evidence>
<dbReference type="STRING" id="13706.A0A1X2HSU3"/>
<dbReference type="GO" id="GO:0003723">
    <property type="term" value="F:RNA binding"/>
    <property type="evidence" value="ECO:0007669"/>
    <property type="project" value="InterPro"/>
</dbReference>
<dbReference type="PANTHER" id="PTHR13102">
    <property type="entry name" value="NUCLEOLAR PROTEIN 9"/>
    <property type="match status" value="1"/>
</dbReference>
<name>A0A1X2HSU3_SYNRA</name>
<reference evidence="7 8" key="1">
    <citation type="submission" date="2016-07" db="EMBL/GenBank/DDBJ databases">
        <title>Pervasive Adenine N6-methylation of Active Genes in Fungi.</title>
        <authorList>
            <consortium name="DOE Joint Genome Institute"/>
            <person name="Mondo S.J."/>
            <person name="Dannebaum R.O."/>
            <person name="Kuo R.C."/>
            <person name="Labutti K."/>
            <person name="Haridas S."/>
            <person name="Kuo A."/>
            <person name="Salamov A."/>
            <person name="Ahrendt S.R."/>
            <person name="Lipzen A."/>
            <person name="Sullivan W."/>
            <person name="Andreopoulos W.B."/>
            <person name="Clum A."/>
            <person name="Lindquist E."/>
            <person name="Daum C."/>
            <person name="Ramamoorthy G.K."/>
            <person name="Gryganskyi A."/>
            <person name="Culley D."/>
            <person name="Magnuson J.K."/>
            <person name="James T.Y."/>
            <person name="O'Malley M.A."/>
            <person name="Stajich J.E."/>
            <person name="Spatafora J.W."/>
            <person name="Visel A."/>
            <person name="Grigoriev I.V."/>
        </authorList>
    </citation>
    <scope>NUCLEOTIDE SEQUENCE [LARGE SCALE GENOMIC DNA]</scope>
    <source>
        <strain evidence="7 8">NRRL 2496</strain>
    </source>
</reference>
<dbReference type="InterPro" id="IPR040000">
    <property type="entry name" value="NOP9"/>
</dbReference>